<dbReference type="GeneID" id="30921526"/>
<dbReference type="AlphaFoldDB" id="A0A1I1J2A6"/>
<dbReference type="InterPro" id="IPR003390">
    <property type="entry name" value="DNA_integrity_scan_DisA_N"/>
</dbReference>
<dbReference type="Proteomes" id="UP000199161">
    <property type="component" value="Unassembled WGS sequence"/>
</dbReference>
<keyword evidence="3" id="KW-1185">Reference proteome</keyword>
<dbReference type="EMBL" id="FOKW01000008">
    <property type="protein sequence ID" value="SFC42142.1"/>
    <property type="molecule type" value="Genomic_DNA"/>
</dbReference>
<evidence type="ECO:0000313" key="2">
    <source>
        <dbReference type="EMBL" id="SFC42142.1"/>
    </source>
</evidence>
<reference evidence="3" key="1">
    <citation type="submission" date="2016-10" db="EMBL/GenBank/DDBJ databases">
        <authorList>
            <person name="Varghese N."/>
            <person name="Submissions S."/>
        </authorList>
    </citation>
    <scope>NUCLEOTIDE SEQUENCE [LARGE SCALE GENOMIC DNA]</scope>
    <source>
        <strain evidence="3">DSM 13078</strain>
    </source>
</reference>
<dbReference type="InterPro" id="IPR036888">
    <property type="entry name" value="DNA_integrity_DisA_N_sf"/>
</dbReference>
<accession>A0A1I1J2A6</accession>
<protein>
    <submittedName>
        <fullName evidence="2">DisA checkpoint controller nucleotide-binding</fullName>
    </submittedName>
</protein>
<name>A0A1I1J2A6_NATHA</name>
<sequence length="191" mass="21202">MASDETLSIDYIDHEAVTELIDVITYCVEGISLSFDRWDEPYVQGPGLYFVVVAGTSIEEYADPMGENRWPTDECPSVSGRLESFYDVARSVALERDGAVVVTVDGTIHEQMVRLKDLSADELEALPVSADHSYAEWMGARHMSAMDTSAREEVVATVTLSEESGRVSIFQDGDYVDFEREEIGGVWRADS</sequence>
<feature type="domain" description="DAC" evidence="1">
    <location>
        <begin position="17"/>
        <end position="182"/>
    </location>
</feature>
<evidence type="ECO:0000259" key="1">
    <source>
        <dbReference type="PROSITE" id="PS51794"/>
    </source>
</evidence>
<dbReference type="Gene3D" id="3.40.1700.10">
    <property type="entry name" value="DNA integrity scanning protein, DisA, N-terminal domain"/>
    <property type="match status" value="1"/>
</dbReference>
<dbReference type="PROSITE" id="PS51794">
    <property type="entry name" value="DAC"/>
    <property type="match status" value="1"/>
</dbReference>
<gene>
    <name evidence="2" type="ORF">SAMN05444422_10875</name>
</gene>
<dbReference type="SUPFAM" id="SSF143597">
    <property type="entry name" value="YojJ-like"/>
    <property type="match status" value="1"/>
</dbReference>
<dbReference type="OrthoDB" id="205384at2157"/>
<dbReference type="Pfam" id="PF02457">
    <property type="entry name" value="DAC"/>
    <property type="match status" value="1"/>
</dbReference>
<organism evidence="2 3">
    <name type="scientific">Natronobacterium haloterrestre</name>
    <name type="common">Halobiforma haloterrestris</name>
    <dbReference type="NCBI Taxonomy" id="148448"/>
    <lineage>
        <taxon>Archaea</taxon>
        <taxon>Methanobacteriati</taxon>
        <taxon>Methanobacteriota</taxon>
        <taxon>Stenosarchaea group</taxon>
        <taxon>Halobacteria</taxon>
        <taxon>Halobacteriales</taxon>
        <taxon>Natrialbaceae</taxon>
        <taxon>Natronobacterium</taxon>
    </lineage>
</organism>
<dbReference type="RefSeq" id="WP_007143469.1">
    <property type="nucleotide sequence ID" value="NZ_FOKW01000008.1"/>
</dbReference>
<proteinExistence type="predicted"/>
<evidence type="ECO:0000313" key="3">
    <source>
        <dbReference type="Proteomes" id="UP000199161"/>
    </source>
</evidence>